<dbReference type="InterPro" id="IPR013630">
    <property type="entry name" value="Methyltransf_Zn-bd_dom_put"/>
</dbReference>
<dbReference type="RefSeq" id="WP_091969363.1">
    <property type="nucleotide sequence ID" value="NZ_FOPM01000003.1"/>
</dbReference>
<dbReference type="PANTHER" id="PTHR43861">
    <property type="entry name" value="TRANS-ACONITATE 2-METHYLTRANSFERASE-RELATED"/>
    <property type="match status" value="1"/>
</dbReference>
<dbReference type="AlphaFoldDB" id="A0A1I2RW39"/>
<dbReference type="InterPro" id="IPR029063">
    <property type="entry name" value="SAM-dependent_MTases_sf"/>
</dbReference>
<proteinExistence type="predicted"/>
<protein>
    <submittedName>
        <fullName evidence="3">Putative zinc binding domain-containing protein</fullName>
    </submittedName>
</protein>
<dbReference type="Gene3D" id="6.20.50.110">
    <property type="entry name" value="Methyltransferase, zinc-binding domain"/>
    <property type="match status" value="1"/>
</dbReference>
<dbReference type="InterPro" id="IPR013691">
    <property type="entry name" value="MeTrfase_14"/>
</dbReference>
<evidence type="ECO:0000259" key="1">
    <source>
        <dbReference type="Pfam" id="PF08421"/>
    </source>
</evidence>
<evidence type="ECO:0000259" key="2">
    <source>
        <dbReference type="Pfam" id="PF08484"/>
    </source>
</evidence>
<keyword evidence="4" id="KW-1185">Reference proteome</keyword>
<sequence length="409" mass="43586">MTRPACRACGAPLTRTVADLGLSPLANAYVSPDRAGRGEMFHPLHAFVCDACHLVQLEAFETPEAIFSDYAYFSGFSAGWLAHAEAYVAAMQARFGLGGTSKIVEVASNDGYLLQYAVARGIPALGVEPAANVAAVAVSRGVPTDVAFFGAETARRLVADGHAADLTAANNVLAHVPDIHDFVEGFRILLKAEGAGTFEFPHLLRMIEERQFDTIYHEHFSYLSLGVVSGILEQHGLRVFDVEELPTHGGSLRVFFCHAGAAHPTSPAVERVRAAEGAGGLFEAQGYAAFAEDVVAIKCATLAFLADLRLKGARVCAYGAAAKGNTFLNYCGIGPELVAAVADRSPHKQGTLLPGSRIPVVSPQALLELRPDYVLILPWNLKDEIAGEMAAIRAWGGRFVTAIPRLTVF</sequence>
<dbReference type="InterPro" id="IPR038576">
    <property type="entry name" value="Methyltransf_Zn-bd_dom_put_sf"/>
</dbReference>
<dbReference type="EMBL" id="FOPM01000003">
    <property type="protein sequence ID" value="SFG44762.1"/>
    <property type="molecule type" value="Genomic_DNA"/>
</dbReference>
<dbReference type="Pfam" id="PF08421">
    <property type="entry name" value="Methyltransf_13"/>
    <property type="match status" value="1"/>
</dbReference>
<evidence type="ECO:0000313" key="3">
    <source>
        <dbReference type="EMBL" id="SFG44762.1"/>
    </source>
</evidence>
<dbReference type="Pfam" id="PF08484">
    <property type="entry name" value="Methyltransf_14"/>
    <property type="match status" value="1"/>
</dbReference>
<dbReference type="Gene3D" id="6.10.250.3100">
    <property type="match status" value="1"/>
</dbReference>
<dbReference type="Gene3D" id="3.40.50.720">
    <property type="entry name" value="NAD(P)-binding Rossmann-like Domain"/>
    <property type="match status" value="1"/>
</dbReference>
<dbReference type="Gene3D" id="3.40.50.150">
    <property type="entry name" value="Vaccinia Virus protein VP39"/>
    <property type="match status" value="1"/>
</dbReference>
<dbReference type="PANTHER" id="PTHR43861:SF5">
    <property type="entry name" value="BLL5978 PROTEIN"/>
    <property type="match status" value="1"/>
</dbReference>
<reference evidence="4" key="1">
    <citation type="submission" date="2016-10" db="EMBL/GenBank/DDBJ databases">
        <authorList>
            <person name="Varghese N."/>
            <person name="Submissions S."/>
        </authorList>
    </citation>
    <scope>NUCLEOTIDE SEQUENCE [LARGE SCALE GENOMIC DNA]</scope>
    <source>
        <strain evidence="4">Gh-105</strain>
    </source>
</reference>
<organism evidence="3 4">
    <name type="scientific">Methylobacterium gossipiicola</name>
    <dbReference type="NCBI Taxonomy" id="582675"/>
    <lineage>
        <taxon>Bacteria</taxon>
        <taxon>Pseudomonadati</taxon>
        <taxon>Pseudomonadota</taxon>
        <taxon>Alphaproteobacteria</taxon>
        <taxon>Hyphomicrobiales</taxon>
        <taxon>Methylobacteriaceae</taxon>
        <taxon>Methylobacterium</taxon>
    </lineage>
</organism>
<dbReference type="Proteomes" id="UP000199229">
    <property type="component" value="Unassembled WGS sequence"/>
</dbReference>
<dbReference type="OrthoDB" id="9815644at2"/>
<accession>A0A1I2RW39</accession>
<dbReference type="STRING" id="582675.SAMN05192565_103203"/>
<evidence type="ECO:0000313" key="4">
    <source>
        <dbReference type="Proteomes" id="UP000199229"/>
    </source>
</evidence>
<feature type="domain" description="C-methyltransferase" evidence="2">
    <location>
        <begin position="246"/>
        <end position="404"/>
    </location>
</feature>
<gene>
    <name evidence="3" type="ORF">SAMN05192565_103203</name>
</gene>
<name>A0A1I2RW39_9HYPH</name>
<feature type="domain" description="Methyltransferase putative zinc binding" evidence="1">
    <location>
        <begin position="6"/>
        <end position="67"/>
    </location>
</feature>
<dbReference type="Pfam" id="PF13489">
    <property type="entry name" value="Methyltransf_23"/>
    <property type="match status" value="1"/>
</dbReference>
<dbReference type="SUPFAM" id="SSF53335">
    <property type="entry name" value="S-adenosyl-L-methionine-dependent methyltransferases"/>
    <property type="match status" value="1"/>
</dbReference>